<dbReference type="PANTHER" id="PTHR35526:SF3">
    <property type="entry name" value="ANTI-SIGMA-F FACTOR RSBW"/>
    <property type="match status" value="1"/>
</dbReference>
<dbReference type="CDD" id="cd16936">
    <property type="entry name" value="HATPase_RsbW-like"/>
    <property type="match status" value="1"/>
</dbReference>
<dbReference type="InterPro" id="IPR036890">
    <property type="entry name" value="HATPase_C_sf"/>
</dbReference>
<dbReference type="EMBL" id="JAUTAN010000001">
    <property type="protein sequence ID" value="MDQ1105594.1"/>
    <property type="molecule type" value="Genomic_DNA"/>
</dbReference>
<dbReference type="Gene3D" id="3.30.565.10">
    <property type="entry name" value="Histidine kinase-like ATPase, C-terminal domain"/>
    <property type="match status" value="1"/>
</dbReference>
<keyword evidence="1" id="KW-0808">Transferase</keyword>
<dbReference type="Proteomes" id="UP001239215">
    <property type="component" value="Unassembled WGS sequence"/>
</dbReference>
<evidence type="ECO:0000256" key="1">
    <source>
        <dbReference type="ARBA" id="ARBA00022527"/>
    </source>
</evidence>
<proteinExistence type="predicted"/>
<gene>
    <name evidence="4" type="ORF">QE405_002878</name>
</gene>
<dbReference type="SUPFAM" id="SSF55874">
    <property type="entry name" value="ATPase domain of HSP90 chaperone/DNA topoisomerase II/histidine kinase"/>
    <property type="match status" value="1"/>
</dbReference>
<reference evidence="4" key="1">
    <citation type="submission" date="2023-07" db="EMBL/GenBank/DDBJ databases">
        <title>Functional and genomic diversity of the sorghum phyllosphere microbiome.</title>
        <authorList>
            <person name="Shade A."/>
        </authorList>
    </citation>
    <scope>NUCLEOTIDE SEQUENCE</scope>
    <source>
        <strain evidence="4">SORGH_AS_1067</strain>
    </source>
</reference>
<protein>
    <submittedName>
        <fullName evidence="4">Anti-sigma regulatory factor (Ser/Thr protein kinase)</fullName>
    </submittedName>
</protein>
<dbReference type="GO" id="GO:0004674">
    <property type="term" value="F:protein serine/threonine kinase activity"/>
    <property type="evidence" value="ECO:0007669"/>
    <property type="project" value="UniProtKB-KW"/>
</dbReference>
<comment type="caution">
    <text evidence="4">The sequence shown here is derived from an EMBL/GenBank/DDBJ whole genome shotgun (WGS) entry which is preliminary data.</text>
</comment>
<feature type="compositionally biased region" description="Low complexity" evidence="2">
    <location>
        <begin position="14"/>
        <end position="27"/>
    </location>
</feature>
<accession>A0AAJ1X3E1</accession>
<name>A0AAJ1X3E1_9ACTN</name>
<evidence type="ECO:0000259" key="3">
    <source>
        <dbReference type="Pfam" id="PF13581"/>
    </source>
</evidence>
<dbReference type="PANTHER" id="PTHR35526">
    <property type="entry name" value="ANTI-SIGMA-F FACTOR RSBW-RELATED"/>
    <property type="match status" value="1"/>
</dbReference>
<organism evidence="4 5">
    <name type="scientific">Nocardioides zeae</name>
    <dbReference type="NCBI Taxonomy" id="1457234"/>
    <lineage>
        <taxon>Bacteria</taxon>
        <taxon>Bacillati</taxon>
        <taxon>Actinomycetota</taxon>
        <taxon>Actinomycetes</taxon>
        <taxon>Propionibacteriales</taxon>
        <taxon>Nocardioidaceae</taxon>
        <taxon>Nocardioides</taxon>
    </lineage>
</organism>
<feature type="region of interest" description="Disordered" evidence="2">
    <location>
        <begin position="1"/>
        <end position="28"/>
    </location>
</feature>
<keyword evidence="1" id="KW-0723">Serine/threonine-protein kinase</keyword>
<evidence type="ECO:0000313" key="5">
    <source>
        <dbReference type="Proteomes" id="UP001239215"/>
    </source>
</evidence>
<dbReference type="AlphaFoldDB" id="A0AAJ1X3E1"/>
<dbReference type="InterPro" id="IPR050267">
    <property type="entry name" value="Anti-sigma-factor_SerPK"/>
</dbReference>
<evidence type="ECO:0000256" key="2">
    <source>
        <dbReference type="SAM" id="MobiDB-lite"/>
    </source>
</evidence>
<sequence length="179" mass="19257">MNPETRTEGTADVTTAGASTARAGSPAEGVARTYDASLPFADASANLARHDLLDQLRPLGLERHVVEDATTILHELVRNGIDHGAPCEDHTLEVRWDVGDDLLTLRVTDCGTPNGACPPECVDDDCSDHAERWRSKILTPIAPDALRGRGLHLVDALSESWDVETGEEGTTVSAQVRLR</sequence>
<dbReference type="InterPro" id="IPR003594">
    <property type="entry name" value="HATPase_dom"/>
</dbReference>
<keyword evidence="1" id="KW-0418">Kinase</keyword>
<evidence type="ECO:0000313" key="4">
    <source>
        <dbReference type="EMBL" id="MDQ1105594.1"/>
    </source>
</evidence>
<feature type="domain" description="Histidine kinase/HSP90-like ATPase" evidence="3">
    <location>
        <begin position="43"/>
        <end position="174"/>
    </location>
</feature>
<dbReference type="Pfam" id="PF13581">
    <property type="entry name" value="HATPase_c_2"/>
    <property type="match status" value="1"/>
</dbReference>